<comment type="caution">
    <text evidence="1">The sequence shown here is derived from an EMBL/GenBank/DDBJ whole genome shotgun (WGS) entry which is preliminary data.</text>
</comment>
<name>A0ACC2KCD3_PERAE</name>
<reference evidence="1 2" key="1">
    <citation type="journal article" date="2022" name="Hortic Res">
        <title>A haplotype resolved chromosomal level avocado genome allows analysis of novel avocado genes.</title>
        <authorList>
            <person name="Nath O."/>
            <person name="Fletcher S.J."/>
            <person name="Hayward A."/>
            <person name="Shaw L.M."/>
            <person name="Masouleh A.K."/>
            <person name="Furtado A."/>
            <person name="Henry R.J."/>
            <person name="Mitter N."/>
        </authorList>
    </citation>
    <scope>NUCLEOTIDE SEQUENCE [LARGE SCALE GENOMIC DNA]</scope>
    <source>
        <strain evidence="2">cv. Hass</strain>
    </source>
</reference>
<gene>
    <name evidence="1" type="ORF">MRB53_014800</name>
</gene>
<organism evidence="1 2">
    <name type="scientific">Persea americana</name>
    <name type="common">Avocado</name>
    <dbReference type="NCBI Taxonomy" id="3435"/>
    <lineage>
        <taxon>Eukaryota</taxon>
        <taxon>Viridiplantae</taxon>
        <taxon>Streptophyta</taxon>
        <taxon>Embryophyta</taxon>
        <taxon>Tracheophyta</taxon>
        <taxon>Spermatophyta</taxon>
        <taxon>Magnoliopsida</taxon>
        <taxon>Magnoliidae</taxon>
        <taxon>Laurales</taxon>
        <taxon>Lauraceae</taxon>
        <taxon>Persea</taxon>
    </lineage>
</organism>
<protein>
    <submittedName>
        <fullName evidence="1">Uncharacterized protein</fullName>
    </submittedName>
</protein>
<dbReference type="EMBL" id="CM056812">
    <property type="protein sequence ID" value="KAJ8618614.1"/>
    <property type="molecule type" value="Genomic_DNA"/>
</dbReference>
<accession>A0ACC2KCD3</accession>
<evidence type="ECO:0000313" key="2">
    <source>
        <dbReference type="Proteomes" id="UP001234297"/>
    </source>
</evidence>
<keyword evidence="2" id="KW-1185">Reference proteome</keyword>
<proteinExistence type="predicted"/>
<sequence length="565" mass="64050">MADHQKIHPVDRDEIASAPSDSIRSEKADQIHQSSSNRRTGDHQRIHPLDVEAPSSAPIEPSCSFRSEEGEPIEQIAPSDHEVVGHSDPPRRKSKWCRCICWTSIILLILIILIGTIVGILYLVYKPKVPRYSIKNIKINDFKMFPNMTVYASFNVSITAVNRNKKIGIYYDGGHMAVWYTNNSLCNGSVPFFYQRPGNTTVMVVVMTGSTQYGSTLMNELLELQRTGRNIPLDLKVNVPVRVKFGTLKIRVKFRVRCSLVVDSHSMLALCQFSVQESSLQLLKHVAVVSTTTTFVAAKKQQEDVVTSRVYDAVVIGEPPAIGKDRRRVWEKLMDARIVYLGEAEQVPIREDKVLELEIVRSLSWIGLSPWQLKRFPAICKSNWTNLGTEVEVVSSSLSVPFSSESTTEEEGEESKNMTIEEESIEQAAAARRERLKALREAKELLSTPDEDSKETDEDKKLNMKFRNYLPHDKELQEGKLAPPVLPKFEDPVGVDPPPSEKNEMQDPFVNIAPKKPNWDLRRDVQKKLDKLERRTQKAILELLEEETQKRAAIEDGEEAMMGEE</sequence>
<evidence type="ECO:0000313" key="1">
    <source>
        <dbReference type="EMBL" id="KAJ8618614.1"/>
    </source>
</evidence>
<dbReference type="Proteomes" id="UP001234297">
    <property type="component" value="Chromosome 4"/>
</dbReference>